<accession>A0A9D9IL31</accession>
<evidence type="ECO:0000256" key="1">
    <source>
        <dbReference type="ARBA" id="ARBA00004442"/>
    </source>
</evidence>
<dbReference type="Gene3D" id="2.60.40.1120">
    <property type="entry name" value="Carboxypeptidase-like, regulatory domain"/>
    <property type="match status" value="1"/>
</dbReference>
<reference evidence="5" key="1">
    <citation type="submission" date="2020-10" db="EMBL/GenBank/DDBJ databases">
        <authorList>
            <person name="Gilroy R."/>
        </authorList>
    </citation>
    <scope>NUCLEOTIDE SEQUENCE</scope>
    <source>
        <strain evidence="5">B1-13419</strain>
    </source>
</reference>
<dbReference type="EMBL" id="JADIMD010000094">
    <property type="protein sequence ID" value="MBO8474824.1"/>
    <property type="molecule type" value="Genomic_DNA"/>
</dbReference>
<dbReference type="GO" id="GO:0009279">
    <property type="term" value="C:cell outer membrane"/>
    <property type="evidence" value="ECO:0007669"/>
    <property type="project" value="UniProtKB-SubCell"/>
</dbReference>
<dbReference type="SUPFAM" id="SSF49464">
    <property type="entry name" value="Carboxypeptidase regulatory domain-like"/>
    <property type="match status" value="1"/>
</dbReference>
<evidence type="ECO:0000313" key="6">
    <source>
        <dbReference type="Proteomes" id="UP000823757"/>
    </source>
</evidence>
<dbReference type="AlphaFoldDB" id="A0A9D9IL31"/>
<organism evidence="5 6">
    <name type="scientific">Candidatus Cryptobacteroides faecigallinarum</name>
    <dbReference type="NCBI Taxonomy" id="2840763"/>
    <lineage>
        <taxon>Bacteria</taxon>
        <taxon>Pseudomonadati</taxon>
        <taxon>Bacteroidota</taxon>
        <taxon>Bacteroidia</taxon>
        <taxon>Bacteroidales</taxon>
        <taxon>Candidatus Cryptobacteroides</taxon>
    </lineage>
</organism>
<comment type="subcellular location">
    <subcellularLocation>
        <location evidence="1">Cell outer membrane</location>
    </subcellularLocation>
</comment>
<evidence type="ECO:0000313" key="5">
    <source>
        <dbReference type="EMBL" id="MBO8474824.1"/>
    </source>
</evidence>
<protein>
    <submittedName>
        <fullName evidence="5">TonB-dependent receptor</fullName>
    </submittedName>
</protein>
<keyword evidence="3" id="KW-0998">Cell outer membrane</keyword>
<evidence type="ECO:0000256" key="3">
    <source>
        <dbReference type="ARBA" id="ARBA00023237"/>
    </source>
</evidence>
<sequence length="776" mass="87083">MTLLVSMFLCPAMLWGQDQSEYKVSGIVKEAKSGRPLEFCKIYVTDSLGQQVRRTITLDDGIFRFSVKDGSYSVLFTNTGHRSVTSSVKVAGKDVDMGEIFMEIGEEIDGAGVSAAPLLTLTGDRYIYDVSRDPDKDKISMTEMMTRIPQLRTASKDGKLEFNNEKVAEIRINDTKNGMISASRQYPMEFIKAGYMKTIELVMPDSPEYHNEHPILLITLARPLPYGFAGNIEGQANTKNAYSPAVDLVANTPIIGVGVSYEYGYSGEPALTNKTTREMTDGTVTESKSVRSSKSHSHNMGMNIFRGFLNDRIRFNASLSGSFANASSFSESTVNNVPSVTSTGTSQSPFRLNGAVRLSGSFGPETVRSNMRKHQWSLGYSYRDSYRSSETEHVYPSYSAIQSSYNDEREHRLQATLKLRDIVRKPFTASLYLQGGWFGRKYDNSSAYDGLLDGMDYRQDVAFLEMAALGSIVRNLSYTLQLNGEYIDNSGSFINGTDISPLDYRDFNIVPSAGLSWRIRRHTLSASYYRSVRRPAMSQLNPYEDVSDPYNIRTGNPHLKGENTDSYSLNWSLSPNVKWMNMFSLGISYSDAKNRISPVVITNADGIATRKYYNIGELSSINARLQASLYPVKSLNIYLTLSYSYNRSVLPSGSVNHYSRPVGMMSFSWSPKWFELSGTISVRPTLNSVQTSSLVMEPDAEISISRYFSKPHLGISIGVTDLFHSGGAQRSTISYDNFVQYNYRERTGRTFAFRIYWRFGKFRQTESVEVKAYDML</sequence>
<gene>
    <name evidence="5" type="ORF">IAB91_06000</name>
</gene>
<reference evidence="5" key="2">
    <citation type="journal article" date="2021" name="PeerJ">
        <title>Extensive microbial diversity within the chicken gut microbiome revealed by metagenomics and culture.</title>
        <authorList>
            <person name="Gilroy R."/>
            <person name="Ravi A."/>
            <person name="Getino M."/>
            <person name="Pursley I."/>
            <person name="Horton D.L."/>
            <person name="Alikhan N.F."/>
            <person name="Baker D."/>
            <person name="Gharbi K."/>
            <person name="Hall N."/>
            <person name="Watson M."/>
            <person name="Adriaenssens E.M."/>
            <person name="Foster-Nyarko E."/>
            <person name="Jarju S."/>
            <person name="Secka A."/>
            <person name="Antonio M."/>
            <person name="Oren A."/>
            <person name="Chaudhuri R.R."/>
            <person name="La Ragione R."/>
            <person name="Hildebrand F."/>
            <person name="Pallen M.J."/>
        </authorList>
    </citation>
    <scope>NUCLEOTIDE SEQUENCE</scope>
    <source>
        <strain evidence="5">B1-13419</strain>
    </source>
</reference>
<name>A0A9D9IL31_9BACT</name>
<dbReference type="InterPro" id="IPR008969">
    <property type="entry name" value="CarboxyPept-like_regulatory"/>
</dbReference>
<dbReference type="Proteomes" id="UP000823757">
    <property type="component" value="Unassembled WGS sequence"/>
</dbReference>
<dbReference type="InterPro" id="IPR041700">
    <property type="entry name" value="OMP_b-brl_3"/>
</dbReference>
<dbReference type="InterPro" id="IPR036942">
    <property type="entry name" value="Beta-barrel_TonB_sf"/>
</dbReference>
<keyword evidence="5" id="KW-0675">Receptor</keyword>
<keyword evidence="2" id="KW-0472">Membrane</keyword>
<dbReference type="SUPFAM" id="SSF56935">
    <property type="entry name" value="Porins"/>
    <property type="match status" value="1"/>
</dbReference>
<evidence type="ECO:0000259" key="4">
    <source>
        <dbReference type="Pfam" id="PF14905"/>
    </source>
</evidence>
<feature type="domain" description="Outer membrane protein beta-barrel" evidence="4">
    <location>
        <begin position="474"/>
        <end position="755"/>
    </location>
</feature>
<evidence type="ECO:0000256" key="2">
    <source>
        <dbReference type="ARBA" id="ARBA00023136"/>
    </source>
</evidence>
<comment type="caution">
    <text evidence="5">The sequence shown here is derived from an EMBL/GenBank/DDBJ whole genome shotgun (WGS) entry which is preliminary data.</text>
</comment>
<proteinExistence type="predicted"/>
<dbReference type="Pfam" id="PF14905">
    <property type="entry name" value="OMP_b-brl_3"/>
    <property type="match status" value="1"/>
</dbReference>
<dbReference type="Pfam" id="PF13620">
    <property type="entry name" value="CarboxypepD_reg"/>
    <property type="match status" value="1"/>
</dbReference>
<dbReference type="Gene3D" id="2.40.170.20">
    <property type="entry name" value="TonB-dependent receptor, beta-barrel domain"/>
    <property type="match status" value="1"/>
</dbReference>